<dbReference type="KEGG" id="mmed:Mame_00422"/>
<feature type="transmembrane region" description="Helical" evidence="2">
    <location>
        <begin position="121"/>
        <end position="137"/>
    </location>
</feature>
<dbReference type="Proteomes" id="UP000191135">
    <property type="component" value="Chromosome"/>
</dbReference>
<keyword evidence="1" id="KW-0997">Cell inner membrane</keyword>
<organism evidence="4 5">
    <name type="scientific">Martelella mediterranea DSM 17316</name>
    <dbReference type="NCBI Taxonomy" id="1122214"/>
    <lineage>
        <taxon>Bacteria</taxon>
        <taxon>Pseudomonadati</taxon>
        <taxon>Pseudomonadota</taxon>
        <taxon>Alphaproteobacteria</taxon>
        <taxon>Hyphomicrobiales</taxon>
        <taxon>Aurantimonadaceae</taxon>
        <taxon>Martelella</taxon>
    </lineage>
</organism>
<sequence length="647" mass="68691">MSSQIIPNAPGAARFWQQEAQRISGAAWFAVMALSTVGIAIIVNQIFNLQILGWRPISTAYYYIVLGLFMPVAFLGTPARQADASRVRWYDWVLAVAAFGICIFFSTRTDAILYQGWEFEAPPYVVVMATCLVLLSLEAVRRCAGLPLLIICAIFATFPLYTGHMPGFLWGAQMSFSETVLSHSLGVESIIGIPLRVIADLLIGFILFGVALTVSGGGAFFMDLASALMGHARGGPAKVAILSSGFFGSLSGSVISNVISTGSMTIPTMKKCGYPATYAGAVESCASTGGALMPPVMGSVAFVMASFMNVPYADIMVAATVPALLFYLVLLIQTDCYAARNGLKGLPRDQLPKLWLVLRSGWIYLVSLVALVWLLLATNAEAKAPFYITVLLVLTALWRARKDGIGKPIVTMILEVGTTIGMLVGVLAGVGMVVGSLAITGVGNAFSRELLQYAGGNPYLLLLFGAATSFILGMGMTVSACYIFLAVVLAPALTEAGFSQMAAHLFILYWAMLSYITPPVAMAAVAAASIAKAPAMQTGVTAMRLGALLFVLPFLFVLNPNLILEGDALHVTMAVGTAIVSILMLSAASERWIYILNRSARGWEAVVLLIGGLCLLVPERMSDLIGFAALALVMGHGLLTRKKEIAA</sequence>
<dbReference type="PANTHER" id="PTHR43849">
    <property type="entry name" value="BLL3936 PROTEIN"/>
    <property type="match status" value="1"/>
</dbReference>
<dbReference type="GO" id="GO:0005886">
    <property type="term" value="C:plasma membrane"/>
    <property type="evidence" value="ECO:0007669"/>
    <property type="project" value="UniProtKB-SubCell"/>
</dbReference>
<evidence type="ECO:0000256" key="1">
    <source>
        <dbReference type="RuleBase" id="RU369079"/>
    </source>
</evidence>
<feature type="domain" description="TRAP C4-dicarboxylate transport system permease DctM subunit" evidence="3">
    <location>
        <begin position="133"/>
        <end position="564"/>
    </location>
</feature>
<feature type="transmembrane region" description="Helical" evidence="2">
    <location>
        <begin position="459"/>
        <end position="487"/>
    </location>
</feature>
<dbReference type="RefSeq" id="WP_018064582.1">
    <property type="nucleotide sequence ID" value="NZ_AQWH01000008.1"/>
</dbReference>
<comment type="function">
    <text evidence="1">Part of the tripartite ATP-independent periplasmic (TRAP) transport system.</text>
</comment>
<feature type="transmembrane region" description="Helical" evidence="2">
    <location>
        <begin position="26"/>
        <end position="47"/>
    </location>
</feature>
<feature type="transmembrane region" description="Helical" evidence="2">
    <location>
        <begin position="624"/>
        <end position="640"/>
    </location>
</feature>
<dbReference type="Pfam" id="PF06808">
    <property type="entry name" value="DctM"/>
    <property type="match status" value="1"/>
</dbReference>
<keyword evidence="2" id="KW-0812">Transmembrane</keyword>
<dbReference type="GO" id="GO:0022857">
    <property type="term" value="F:transmembrane transporter activity"/>
    <property type="evidence" value="ECO:0007669"/>
    <property type="project" value="UniProtKB-UniRule"/>
</dbReference>
<dbReference type="AlphaFoldDB" id="A0A1U9YWI6"/>
<feature type="transmembrane region" description="Helical" evidence="2">
    <location>
        <begin position="197"/>
        <end position="221"/>
    </location>
</feature>
<evidence type="ECO:0000313" key="5">
    <source>
        <dbReference type="Proteomes" id="UP000191135"/>
    </source>
</evidence>
<dbReference type="eggNOG" id="COG4666">
    <property type="taxonomic scope" value="Bacteria"/>
</dbReference>
<feature type="transmembrane region" description="Helical" evidence="2">
    <location>
        <begin position="420"/>
        <end position="447"/>
    </location>
</feature>
<evidence type="ECO:0000259" key="3">
    <source>
        <dbReference type="Pfam" id="PF06808"/>
    </source>
</evidence>
<keyword evidence="1" id="KW-0813">Transport</keyword>
<feature type="transmembrane region" description="Helical" evidence="2">
    <location>
        <begin position="568"/>
        <end position="588"/>
    </location>
</feature>
<reference evidence="4 5" key="1">
    <citation type="submission" date="2017-03" db="EMBL/GenBank/DDBJ databases">
        <title>Foreign affairs: Plasmid Transfer between Roseobacters and Rhizobia.</title>
        <authorList>
            <person name="Bartling P."/>
            <person name="Bunk B."/>
            <person name="Overmann J."/>
            <person name="Brinkmann H."/>
            <person name="Petersen J."/>
        </authorList>
    </citation>
    <scope>NUCLEOTIDE SEQUENCE [LARGE SCALE GENOMIC DNA]</scope>
    <source>
        <strain evidence="4 5">MACL11</strain>
    </source>
</reference>
<keyword evidence="2" id="KW-1133">Transmembrane helix</keyword>
<keyword evidence="5" id="KW-1185">Reference proteome</keyword>
<dbReference type="InterPro" id="IPR011853">
    <property type="entry name" value="TRAP_DctM-Dct_fused"/>
</dbReference>
<gene>
    <name evidence="4" type="primary">siaT_5</name>
    <name evidence="4" type="ORF">Mame_00422</name>
</gene>
<dbReference type="EMBL" id="CP020330">
    <property type="protein sequence ID" value="AQZ49805.1"/>
    <property type="molecule type" value="Genomic_DNA"/>
</dbReference>
<proteinExistence type="predicted"/>
<feature type="transmembrane region" description="Helical" evidence="2">
    <location>
        <begin position="600"/>
        <end position="618"/>
    </location>
</feature>
<evidence type="ECO:0000313" key="4">
    <source>
        <dbReference type="EMBL" id="AQZ49805.1"/>
    </source>
</evidence>
<accession>A0A1U9YWI6</accession>
<dbReference type="STRING" id="1122214.Mame_00422"/>
<feature type="transmembrane region" description="Helical" evidence="2">
    <location>
        <begin position="384"/>
        <end position="400"/>
    </location>
</feature>
<feature type="transmembrane region" description="Helical" evidence="2">
    <location>
        <begin position="354"/>
        <end position="377"/>
    </location>
</feature>
<comment type="subcellular location">
    <subcellularLocation>
        <location evidence="1">Cell inner membrane</location>
        <topology evidence="1">Multi-pass membrane protein</topology>
    </subcellularLocation>
</comment>
<feature type="transmembrane region" description="Helical" evidence="2">
    <location>
        <begin position="89"/>
        <end position="109"/>
    </location>
</feature>
<dbReference type="InterPro" id="IPR010656">
    <property type="entry name" value="DctM"/>
</dbReference>
<name>A0A1U9YWI6_9HYPH</name>
<protein>
    <submittedName>
        <fullName evidence="4">Neu5Ac permease</fullName>
    </submittedName>
</protein>
<feature type="transmembrane region" description="Helical" evidence="2">
    <location>
        <begin position="144"/>
        <end position="161"/>
    </location>
</feature>
<feature type="transmembrane region" description="Helical" evidence="2">
    <location>
        <begin position="241"/>
        <end position="260"/>
    </location>
</feature>
<feature type="transmembrane region" description="Helical" evidence="2">
    <location>
        <begin position="542"/>
        <end position="562"/>
    </location>
</feature>
<keyword evidence="1" id="KW-1003">Cell membrane</keyword>
<feature type="transmembrane region" description="Helical" evidence="2">
    <location>
        <begin position="507"/>
        <end position="530"/>
    </location>
</feature>
<keyword evidence="2" id="KW-0472">Membrane</keyword>
<evidence type="ECO:0000256" key="2">
    <source>
        <dbReference type="SAM" id="Phobius"/>
    </source>
</evidence>
<dbReference type="PANTHER" id="PTHR43849:SF2">
    <property type="entry name" value="BLL3936 PROTEIN"/>
    <property type="match status" value="1"/>
</dbReference>
<dbReference type="NCBIfam" id="TIGR02123">
    <property type="entry name" value="TRAP_fused"/>
    <property type="match status" value="1"/>
</dbReference>
<feature type="transmembrane region" description="Helical" evidence="2">
    <location>
        <begin position="59"/>
        <end position="77"/>
    </location>
</feature>
<feature type="transmembrane region" description="Helical" evidence="2">
    <location>
        <begin position="312"/>
        <end position="334"/>
    </location>
</feature>